<dbReference type="AlphaFoldDB" id="A0A6J7S5W3"/>
<accession>A0A6J7S5W3</accession>
<reference evidence="2" key="1">
    <citation type="submission" date="2020-05" db="EMBL/GenBank/DDBJ databases">
        <authorList>
            <person name="Chiriac C."/>
            <person name="Salcher M."/>
            <person name="Ghai R."/>
            <person name="Kavagutti S V."/>
        </authorList>
    </citation>
    <scope>NUCLEOTIDE SEQUENCE</scope>
</reference>
<name>A0A6J7S5W3_9ZZZZ</name>
<dbReference type="EMBL" id="CAFBMC010000009">
    <property type="protein sequence ID" value="CAB4890418.1"/>
    <property type="molecule type" value="Genomic_DNA"/>
</dbReference>
<proteinExistence type="predicted"/>
<evidence type="ECO:0000313" key="1">
    <source>
        <dbReference type="EMBL" id="CAB4890418.1"/>
    </source>
</evidence>
<protein>
    <submittedName>
        <fullName evidence="2">Unannotated protein</fullName>
    </submittedName>
</protein>
<dbReference type="EMBL" id="CAFBPZ010000015">
    <property type="protein sequence ID" value="CAB5035958.1"/>
    <property type="molecule type" value="Genomic_DNA"/>
</dbReference>
<organism evidence="2">
    <name type="scientific">freshwater metagenome</name>
    <dbReference type="NCBI Taxonomy" id="449393"/>
    <lineage>
        <taxon>unclassified sequences</taxon>
        <taxon>metagenomes</taxon>
        <taxon>ecological metagenomes</taxon>
    </lineage>
</organism>
<evidence type="ECO:0000313" key="2">
    <source>
        <dbReference type="EMBL" id="CAB5035958.1"/>
    </source>
</evidence>
<sequence>MFAGVSGGKLVGLTPVAQVRSRKTKATYVTFAF</sequence>
<gene>
    <name evidence="1" type="ORF">UFOPK3495_00315</name>
    <name evidence="2" type="ORF">UFOPK4237_00388</name>
</gene>